<evidence type="ECO:0000313" key="3">
    <source>
        <dbReference type="Proteomes" id="UP000460718"/>
    </source>
</evidence>
<proteinExistence type="predicted"/>
<dbReference type="Proteomes" id="UP000460718">
    <property type="component" value="Unassembled WGS sequence"/>
</dbReference>
<comment type="caution">
    <text evidence="2">The sequence shown here is derived from an EMBL/GenBank/DDBJ whole genome shotgun (WGS) entry which is preliminary data.</text>
</comment>
<reference evidence="2 3" key="1">
    <citation type="submission" date="2018-09" db="EMBL/GenBank/DDBJ databases">
        <title>Genomic investigation of the strawberry pathogen Phytophthora fragariae indicates pathogenicity is determined by transcriptional variation in three key races.</title>
        <authorList>
            <person name="Adams T.M."/>
            <person name="Armitage A.D."/>
            <person name="Sobczyk M.K."/>
            <person name="Bates H.J."/>
            <person name="Dunwell J.M."/>
            <person name="Nellist C.F."/>
            <person name="Harrison R.J."/>
        </authorList>
    </citation>
    <scope>NUCLEOTIDE SEQUENCE [LARGE SCALE GENOMIC DNA]</scope>
    <source>
        <strain evidence="2 3">SCRP245</strain>
    </source>
</reference>
<evidence type="ECO:0000256" key="1">
    <source>
        <dbReference type="SAM" id="SignalP"/>
    </source>
</evidence>
<organism evidence="2 3">
    <name type="scientific">Phytophthora fragariae</name>
    <dbReference type="NCBI Taxonomy" id="53985"/>
    <lineage>
        <taxon>Eukaryota</taxon>
        <taxon>Sar</taxon>
        <taxon>Stramenopiles</taxon>
        <taxon>Oomycota</taxon>
        <taxon>Peronosporomycetes</taxon>
        <taxon>Peronosporales</taxon>
        <taxon>Peronosporaceae</taxon>
        <taxon>Phytophthora</taxon>
    </lineage>
</organism>
<dbReference type="AlphaFoldDB" id="A0A6A3I8H8"/>
<name>A0A6A3I8H8_9STRA</name>
<keyword evidence="1" id="KW-0732">Signal</keyword>
<evidence type="ECO:0000313" key="2">
    <source>
        <dbReference type="EMBL" id="KAE8979146.1"/>
    </source>
</evidence>
<gene>
    <name evidence="2" type="ORF">PF011_g22964</name>
</gene>
<feature type="signal peptide" evidence="1">
    <location>
        <begin position="1"/>
        <end position="18"/>
    </location>
</feature>
<dbReference type="EMBL" id="QXFW01002378">
    <property type="protein sequence ID" value="KAE8979146.1"/>
    <property type="molecule type" value="Genomic_DNA"/>
</dbReference>
<evidence type="ECO:0008006" key="4">
    <source>
        <dbReference type="Google" id="ProtNLM"/>
    </source>
</evidence>
<accession>A0A6A3I8H8</accession>
<protein>
    <recommendedName>
        <fullName evidence="4">Secreted protein</fullName>
    </recommendedName>
</protein>
<feature type="chain" id="PRO_5025339442" description="Secreted protein" evidence="1">
    <location>
        <begin position="19"/>
        <end position="75"/>
    </location>
</feature>
<sequence>MGFARFAVLNLHFAVLNLEFATLKLKRCTCKSTQLAYCILLYPFGPFAKYDADRDDEKISATIHLKTTSSSRNSV</sequence>